<gene>
    <name evidence="1" type="ORF">R6G74_02800</name>
</gene>
<proteinExistence type="predicted"/>
<dbReference type="AlphaFoldDB" id="A0AAW9HEL2"/>
<evidence type="ECO:0000313" key="1">
    <source>
        <dbReference type="EMBL" id="MDY5140249.1"/>
    </source>
</evidence>
<reference evidence="1" key="1">
    <citation type="submission" date="2023-10" db="EMBL/GenBank/DDBJ databases">
        <title>Whole Genome based description of the genera Actinobaculum and Actinotignum reveals a complex phylogenetic relationship within the species included in the genus Actinotignum.</title>
        <authorList>
            <person name="Jensen C.S."/>
            <person name="Dargis R."/>
            <person name="Kemp M."/>
            <person name="Christensen J.J."/>
        </authorList>
    </citation>
    <scope>NUCLEOTIDE SEQUENCE</scope>
    <source>
        <strain evidence="1">SLA_B245</strain>
    </source>
</reference>
<sequence length="90" mass="9861">MDIFCAGTIANTPQWNLEHTSLRFIIETQAAIKTTVIASGRLARYLGEELALQRGTQVLAYGVIEQGDDGGIFLAPYSLAPDFFPDWSTP</sequence>
<name>A0AAW9HEL2_9ACTO</name>
<dbReference type="EMBL" id="JAWNFV010000004">
    <property type="protein sequence ID" value="MDY5140249.1"/>
    <property type="molecule type" value="Genomic_DNA"/>
</dbReference>
<organism evidence="1 2">
    <name type="scientific">Actinotignum timonense</name>
    <dbReference type="NCBI Taxonomy" id="1870995"/>
    <lineage>
        <taxon>Bacteria</taxon>
        <taxon>Bacillati</taxon>
        <taxon>Actinomycetota</taxon>
        <taxon>Actinomycetes</taxon>
        <taxon>Actinomycetales</taxon>
        <taxon>Actinomycetaceae</taxon>
        <taxon>Actinotignum</taxon>
    </lineage>
</organism>
<comment type="caution">
    <text evidence="1">The sequence shown here is derived from an EMBL/GenBank/DDBJ whole genome shotgun (WGS) entry which is preliminary data.</text>
</comment>
<dbReference type="RefSeq" id="WP_087070381.1">
    <property type="nucleotide sequence ID" value="NZ_JASOZT010000012.1"/>
</dbReference>
<accession>A0AAW9HEL2</accession>
<protein>
    <submittedName>
        <fullName evidence="1">Uncharacterized protein</fullName>
    </submittedName>
</protein>
<evidence type="ECO:0000313" key="2">
    <source>
        <dbReference type="Proteomes" id="UP001288320"/>
    </source>
</evidence>
<dbReference type="Proteomes" id="UP001288320">
    <property type="component" value="Unassembled WGS sequence"/>
</dbReference>